<feature type="region of interest" description="Disordered" evidence="3">
    <location>
        <begin position="861"/>
        <end position="940"/>
    </location>
</feature>
<evidence type="ECO:0000259" key="5">
    <source>
        <dbReference type="PROSITE" id="PS51525"/>
    </source>
</evidence>
<comment type="caution">
    <text evidence="6">The sequence shown here is derived from an EMBL/GenBank/DDBJ whole genome shotgun (WGS) entry which is preliminary data.</text>
</comment>
<feature type="compositionally biased region" description="Polar residues" evidence="3">
    <location>
        <begin position="143"/>
        <end position="157"/>
    </location>
</feature>
<feature type="compositionally biased region" description="Basic and acidic residues" evidence="3">
    <location>
        <begin position="7"/>
        <end position="16"/>
    </location>
</feature>
<dbReference type="InterPro" id="IPR018359">
    <property type="entry name" value="Bromodomain_CS"/>
</dbReference>
<feature type="domain" description="Bromo" evidence="4">
    <location>
        <begin position="553"/>
        <end position="625"/>
    </location>
</feature>
<feature type="compositionally biased region" description="Basic and acidic residues" evidence="3">
    <location>
        <begin position="264"/>
        <end position="273"/>
    </location>
</feature>
<dbReference type="AlphaFoldDB" id="A0A3M9Y3D3"/>
<name>A0A3M9Y3D3_9PEZI</name>
<dbReference type="Pfam" id="PF17035">
    <property type="entry name" value="BET"/>
    <property type="match status" value="1"/>
</dbReference>
<dbReference type="GO" id="GO:0006338">
    <property type="term" value="P:chromatin remodeling"/>
    <property type="evidence" value="ECO:0007669"/>
    <property type="project" value="TreeGrafter"/>
</dbReference>
<feature type="compositionally biased region" description="Basic residues" evidence="3">
    <location>
        <begin position="774"/>
        <end position="788"/>
    </location>
</feature>
<dbReference type="GO" id="GO:0000785">
    <property type="term" value="C:chromatin"/>
    <property type="evidence" value="ECO:0007669"/>
    <property type="project" value="TreeGrafter"/>
</dbReference>
<organism evidence="6 7">
    <name type="scientific">Verticillium nonalfalfae</name>
    <dbReference type="NCBI Taxonomy" id="1051616"/>
    <lineage>
        <taxon>Eukaryota</taxon>
        <taxon>Fungi</taxon>
        <taxon>Dikarya</taxon>
        <taxon>Ascomycota</taxon>
        <taxon>Pezizomycotina</taxon>
        <taxon>Sordariomycetes</taxon>
        <taxon>Hypocreomycetidae</taxon>
        <taxon>Glomerellales</taxon>
        <taxon>Plectosphaerellaceae</taxon>
        <taxon>Verticillium</taxon>
    </lineage>
</organism>
<proteinExistence type="predicted"/>
<dbReference type="PRINTS" id="PR00503">
    <property type="entry name" value="BROMODOMAIN"/>
</dbReference>
<dbReference type="GO" id="GO:0006355">
    <property type="term" value="P:regulation of DNA-templated transcription"/>
    <property type="evidence" value="ECO:0007669"/>
    <property type="project" value="TreeGrafter"/>
</dbReference>
<dbReference type="GeneID" id="39613086"/>
<dbReference type="STRING" id="1051616.A0A3M9Y3D3"/>
<evidence type="ECO:0000256" key="2">
    <source>
        <dbReference type="PROSITE-ProRule" id="PRU00035"/>
    </source>
</evidence>
<accession>A0A3M9Y3D3</accession>
<feature type="compositionally biased region" description="Basic residues" evidence="3">
    <location>
        <begin position="746"/>
        <end position="757"/>
    </location>
</feature>
<dbReference type="CDD" id="cd04369">
    <property type="entry name" value="Bromodomain"/>
    <property type="match status" value="1"/>
</dbReference>
<evidence type="ECO:0000259" key="4">
    <source>
        <dbReference type="PROSITE" id="PS50014"/>
    </source>
</evidence>
<dbReference type="RefSeq" id="XP_028492939.1">
    <property type="nucleotide sequence ID" value="XM_028643472.1"/>
</dbReference>
<sequence length="940" mass="101024">MASPQSERAEPVEKESAAASEKAGKPETNGHTSPSAPSGKVATPLTNGNGSHDDASDKKAKDESNANAVDTESAAAKGSAPSKPDSTSEPTPSKEAPETAKSASKSPQPPASLPPKPPAAATTTDETPQKKPSPAKEEPIQPSIESSNSEEATAKTTESSKPEKASPPDEADDVEMQLDSPEPEAAPKSPAAKPNGTEKTSSPLTSNPTADVDLKPASLSQLDLDGKKGSPSPRPDADVTMNDAPASSSNKVARDREDDNVEEPAAKRAKTEPRDEEPEPEPEPERAATAESTVEVASRLDVATDDEPDPFRNLKGWHDAALNATPVTQHRIREYRKVLAGIKKTKHGAIFKDSVAKMWPQLGGNYAALVAKPMDIGLMERNLRDGTKYPTLGDLKADLTLLYSNAVSFNGPSHDVTLAGKNVVPAIWARLLDIPAEEPPKAKAPPKHNPSRQAEQRPPVAAPRPAAVRKEPRPVPPSPAARPDAEAYAVPPGGVPQVRRASTHNDTDRPKRAIHPPKSRDMDYMALQNFNKKKLPLDLQFAYEVISSLMDVKHEAINAPFVVPVDPVALQIPQYYSLIKNPMDLGTIKKKLMTNEYQTAKSVVGDVQLIVKNCLKFNGPDHPVYGLAVQLERLFRDMWSKKEQWITKHTPAKPASDAGSGEDSEEESEDEQAASAPAAKITNGAIQQLEQRLADETRNLSQLLMNIDNPDETMIDVQRTVVNAIRKRLIEEKERAGTQKAEKPAKSKPAKPSHKAKAQAPGNGPSKKAAGGPSHKKGGASGPKKKRQMTQVEKDAIANGINDLDENNIARAIDIIKKDTGQSENDSGELELEIDQLTPDALHKLWDLLKKVLPGFAASVHPPAAAARDSSPGSASGGGQKKSGKPKKNKPMNAREQEARIAELERLKNQYQSGQEPAGERDPEVPLHPLREDSSDSEEE</sequence>
<dbReference type="PROSITE" id="PS51525">
    <property type="entry name" value="NET"/>
    <property type="match status" value="1"/>
</dbReference>
<dbReference type="EMBL" id="RBVV01000093">
    <property type="protein sequence ID" value="RNJ54781.1"/>
    <property type="molecule type" value="Genomic_DNA"/>
</dbReference>
<dbReference type="PANTHER" id="PTHR22880:SF225">
    <property type="entry name" value="BROMODOMAIN-CONTAINING PROTEIN BET-1-RELATED"/>
    <property type="match status" value="1"/>
</dbReference>
<evidence type="ECO:0000313" key="6">
    <source>
        <dbReference type="EMBL" id="RNJ54781.1"/>
    </source>
</evidence>
<feature type="compositionally biased region" description="Basic and acidic residues" evidence="3">
    <location>
        <begin position="918"/>
        <end position="934"/>
    </location>
</feature>
<feature type="compositionally biased region" description="Basic and acidic residues" evidence="3">
    <location>
        <begin position="733"/>
        <end position="745"/>
    </location>
</feature>
<dbReference type="InterPro" id="IPR027353">
    <property type="entry name" value="NET_dom"/>
</dbReference>
<feature type="region of interest" description="Disordered" evidence="3">
    <location>
        <begin position="1"/>
        <end position="295"/>
    </location>
</feature>
<dbReference type="Pfam" id="PF00439">
    <property type="entry name" value="Bromodomain"/>
    <property type="match status" value="2"/>
</dbReference>
<dbReference type="GO" id="GO:0005634">
    <property type="term" value="C:nucleus"/>
    <property type="evidence" value="ECO:0007669"/>
    <property type="project" value="TreeGrafter"/>
</dbReference>
<dbReference type="Proteomes" id="UP000267145">
    <property type="component" value="Unassembled WGS sequence"/>
</dbReference>
<reference evidence="6 7" key="1">
    <citation type="submission" date="2018-10" db="EMBL/GenBank/DDBJ databases">
        <title>Genome sequence of Verticillium nonalfalfae VnAa140.</title>
        <authorList>
            <person name="Stajich J.E."/>
            <person name="Kasson M.T."/>
        </authorList>
    </citation>
    <scope>NUCLEOTIDE SEQUENCE [LARGE SCALE GENOMIC DNA]</scope>
    <source>
        <strain evidence="6 7">VnAa140</strain>
    </source>
</reference>
<feature type="compositionally biased region" description="Low complexity" evidence="3">
    <location>
        <begin position="73"/>
        <end position="85"/>
    </location>
</feature>
<feature type="compositionally biased region" description="Low complexity" evidence="3">
    <location>
        <begin position="861"/>
        <end position="874"/>
    </location>
</feature>
<evidence type="ECO:0000256" key="1">
    <source>
        <dbReference type="ARBA" id="ARBA00023117"/>
    </source>
</evidence>
<feature type="region of interest" description="Disordered" evidence="3">
    <location>
        <begin position="646"/>
        <end position="681"/>
    </location>
</feature>
<dbReference type="Gene3D" id="1.20.1270.220">
    <property type="match status" value="1"/>
</dbReference>
<feature type="compositionally biased region" description="Polar residues" evidence="3">
    <location>
        <begin position="197"/>
        <end position="209"/>
    </location>
</feature>
<dbReference type="InterPro" id="IPR036427">
    <property type="entry name" value="Bromodomain-like_sf"/>
</dbReference>
<dbReference type="PROSITE" id="PS50014">
    <property type="entry name" value="BROMODOMAIN_2"/>
    <property type="match status" value="2"/>
</dbReference>
<feature type="domain" description="NET" evidence="5">
    <location>
        <begin position="779"/>
        <end position="860"/>
    </location>
</feature>
<evidence type="ECO:0008006" key="8">
    <source>
        <dbReference type="Google" id="ProtNLM"/>
    </source>
</evidence>
<dbReference type="SMART" id="SM00297">
    <property type="entry name" value="BROMO"/>
    <property type="match status" value="2"/>
</dbReference>
<evidence type="ECO:0000256" key="3">
    <source>
        <dbReference type="SAM" id="MobiDB-lite"/>
    </source>
</evidence>
<feature type="compositionally biased region" description="Acidic residues" evidence="3">
    <location>
        <begin position="660"/>
        <end position="672"/>
    </location>
</feature>
<keyword evidence="1 2" id="KW-0103">Bromodomain</keyword>
<dbReference type="PROSITE" id="PS00633">
    <property type="entry name" value="BROMODOMAIN_1"/>
    <property type="match status" value="1"/>
</dbReference>
<dbReference type="InterPro" id="IPR038336">
    <property type="entry name" value="NET_sf"/>
</dbReference>
<dbReference type="InterPro" id="IPR050935">
    <property type="entry name" value="Bromo_chromatin_reader"/>
</dbReference>
<dbReference type="InterPro" id="IPR001487">
    <property type="entry name" value="Bromodomain"/>
</dbReference>
<feature type="compositionally biased region" description="Pro residues" evidence="3">
    <location>
        <begin position="107"/>
        <end position="118"/>
    </location>
</feature>
<feature type="compositionally biased region" description="Basic and acidic residues" evidence="3">
    <location>
        <begin position="893"/>
        <end position="908"/>
    </location>
</feature>
<evidence type="ECO:0000313" key="7">
    <source>
        <dbReference type="Proteomes" id="UP000267145"/>
    </source>
</evidence>
<feature type="compositionally biased region" description="Basic and acidic residues" evidence="3">
    <location>
        <begin position="51"/>
        <end position="64"/>
    </location>
</feature>
<feature type="region of interest" description="Disordered" evidence="3">
    <location>
        <begin position="438"/>
        <end position="518"/>
    </location>
</feature>
<dbReference type="PANTHER" id="PTHR22880">
    <property type="entry name" value="FALZ-RELATED BROMODOMAIN-CONTAINING PROTEINS"/>
    <property type="match status" value="1"/>
</dbReference>
<feature type="compositionally biased region" description="Basic and acidic residues" evidence="3">
    <location>
        <begin position="158"/>
        <end position="167"/>
    </location>
</feature>
<protein>
    <recommendedName>
        <fullName evidence="8">Bromodomain-containing factor 1</fullName>
    </recommendedName>
</protein>
<dbReference type="Gene3D" id="1.20.920.10">
    <property type="entry name" value="Bromodomain-like"/>
    <property type="match status" value="2"/>
</dbReference>
<feature type="compositionally biased region" description="Low complexity" evidence="3">
    <location>
        <begin position="452"/>
        <end position="466"/>
    </location>
</feature>
<feature type="region of interest" description="Disordered" evidence="3">
    <location>
        <begin position="733"/>
        <end position="804"/>
    </location>
</feature>
<dbReference type="SUPFAM" id="SSF47370">
    <property type="entry name" value="Bromodomain"/>
    <property type="match status" value="2"/>
</dbReference>
<keyword evidence="7" id="KW-1185">Reference proteome</keyword>
<gene>
    <name evidence="6" type="ORF">D7B24_009397</name>
</gene>
<feature type="domain" description="Bromo" evidence="4">
    <location>
        <begin position="343"/>
        <end position="417"/>
    </location>
</feature>